<accession>A0ABR1VGU5</accession>
<feature type="domain" description="2EXR" evidence="1">
    <location>
        <begin position="13"/>
        <end position="97"/>
    </location>
</feature>
<proteinExistence type="predicted"/>
<name>A0ABR1VGU5_9PEZI</name>
<dbReference type="Proteomes" id="UP001480595">
    <property type="component" value="Unassembled WGS sequence"/>
</dbReference>
<sequence>MNSHDPANMANEFHSFPKLPPEIRQNIFHLALGRNHVNIHSPATGRTTKIFSPPPPALASTCREARAVALRTGQPHAINNENKTYNSCWFQPSLDLLVMPPYPALGHAQYKNRMCAVSIWDNVERVAIHFECCENLSALQTQQIEKALKLPNIKHLFLSLCINFISPCPNQCTLKGFGASSHRIVPVDNEEEVNLLVANLFAQDSHVDNQAAKELNHVRHTYLDHSISGVSKKNWFQSEVLLQCEKIWLEHQWRPKVEEKEEGSEEVDGELDSETLRPVKPRLRGGKLANRENPWIKKSLERMPKVSAVYLLEAAPSDDHKKLTKPRTTYEPEFIFNDEFNLWQKVNKKQMWGKSRIGSRPK</sequence>
<dbReference type="InterPro" id="IPR045518">
    <property type="entry name" value="2EXR"/>
</dbReference>
<protein>
    <recommendedName>
        <fullName evidence="1">2EXR domain-containing protein</fullName>
    </recommendedName>
</protein>
<dbReference type="PANTHER" id="PTHR35910">
    <property type="entry name" value="2EXR DOMAIN-CONTAINING PROTEIN"/>
    <property type="match status" value="1"/>
</dbReference>
<dbReference type="EMBL" id="JAQQWL010000006">
    <property type="protein sequence ID" value="KAK8069214.1"/>
    <property type="molecule type" value="Genomic_DNA"/>
</dbReference>
<dbReference type="GeneID" id="92090302"/>
<dbReference type="Pfam" id="PF20150">
    <property type="entry name" value="2EXR"/>
    <property type="match status" value="1"/>
</dbReference>
<reference evidence="2 3" key="1">
    <citation type="submission" date="2023-01" db="EMBL/GenBank/DDBJ databases">
        <title>Analysis of 21 Apiospora genomes using comparative genomics revels a genus with tremendous synthesis potential of carbohydrate active enzymes and secondary metabolites.</title>
        <authorList>
            <person name="Sorensen T."/>
        </authorList>
    </citation>
    <scope>NUCLEOTIDE SEQUENCE [LARGE SCALE GENOMIC DNA]</scope>
    <source>
        <strain evidence="2 3">CBS 135458</strain>
    </source>
</reference>
<evidence type="ECO:0000313" key="2">
    <source>
        <dbReference type="EMBL" id="KAK8069214.1"/>
    </source>
</evidence>
<gene>
    <name evidence="2" type="ORF">PG994_005830</name>
</gene>
<dbReference type="RefSeq" id="XP_066716508.1">
    <property type="nucleotide sequence ID" value="XM_066857239.1"/>
</dbReference>
<evidence type="ECO:0000259" key="1">
    <source>
        <dbReference type="Pfam" id="PF20150"/>
    </source>
</evidence>
<evidence type="ECO:0000313" key="3">
    <source>
        <dbReference type="Proteomes" id="UP001480595"/>
    </source>
</evidence>
<dbReference type="PANTHER" id="PTHR35910:SF6">
    <property type="entry name" value="2EXR DOMAIN-CONTAINING PROTEIN"/>
    <property type="match status" value="1"/>
</dbReference>
<organism evidence="2 3">
    <name type="scientific">Apiospora phragmitis</name>
    <dbReference type="NCBI Taxonomy" id="2905665"/>
    <lineage>
        <taxon>Eukaryota</taxon>
        <taxon>Fungi</taxon>
        <taxon>Dikarya</taxon>
        <taxon>Ascomycota</taxon>
        <taxon>Pezizomycotina</taxon>
        <taxon>Sordariomycetes</taxon>
        <taxon>Xylariomycetidae</taxon>
        <taxon>Amphisphaeriales</taxon>
        <taxon>Apiosporaceae</taxon>
        <taxon>Apiospora</taxon>
    </lineage>
</organism>
<comment type="caution">
    <text evidence="2">The sequence shown here is derived from an EMBL/GenBank/DDBJ whole genome shotgun (WGS) entry which is preliminary data.</text>
</comment>
<keyword evidence="3" id="KW-1185">Reference proteome</keyword>